<dbReference type="SMART" id="SM00318">
    <property type="entry name" value="SNc"/>
    <property type="match status" value="1"/>
</dbReference>
<dbReference type="STRING" id="1007099.SAMN05216287_1616"/>
<dbReference type="Pfam" id="PF00565">
    <property type="entry name" value="SNase"/>
    <property type="match status" value="1"/>
</dbReference>
<feature type="signal peptide" evidence="1">
    <location>
        <begin position="1"/>
        <end position="22"/>
    </location>
</feature>
<organism evidence="3 4">
    <name type="scientific">Pseudomonas kuykendallii</name>
    <dbReference type="NCBI Taxonomy" id="1007099"/>
    <lineage>
        <taxon>Bacteria</taxon>
        <taxon>Pseudomonadati</taxon>
        <taxon>Pseudomonadota</taxon>
        <taxon>Gammaproteobacteria</taxon>
        <taxon>Pseudomonadales</taxon>
        <taxon>Pseudomonadaceae</taxon>
        <taxon>Pseudomonas</taxon>
    </lineage>
</organism>
<dbReference type="InterPro" id="IPR035437">
    <property type="entry name" value="SNase_OB-fold_sf"/>
</dbReference>
<feature type="domain" description="TNase-like" evidence="2">
    <location>
        <begin position="29"/>
        <end position="144"/>
    </location>
</feature>
<dbReference type="SUPFAM" id="SSF50199">
    <property type="entry name" value="Staphylococcal nuclease"/>
    <property type="match status" value="1"/>
</dbReference>
<dbReference type="EMBL" id="FNNU01000002">
    <property type="protein sequence ID" value="SDW82358.1"/>
    <property type="molecule type" value="Genomic_DNA"/>
</dbReference>
<keyword evidence="4" id="KW-1185">Reference proteome</keyword>
<evidence type="ECO:0000313" key="3">
    <source>
        <dbReference type="EMBL" id="SDW82358.1"/>
    </source>
</evidence>
<evidence type="ECO:0000256" key="1">
    <source>
        <dbReference type="SAM" id="SignalP"/>
    </source>
</evidence>
<gene>
    <name evidence="3" type="ORF">SAMN05216287_1616</name>
</gene>
<reference evidence="4" key="1">
    <citation type="submission" date="2016-10" db="EMBL/GenBank/DDBJ databases">
        <authorList>
            <person name="Varghese N."/>
            <person name="Submissions S."/>
        </authorList>
    </citation>
    <scope>NUCLEOTIDE SEQUENCE [LARGE SCALE GENOMIC DNA]</scope>
    <source>
        <strain evidence="4">NRRL B-59562</strain>
    </source>
</reference>
<dbReference type="AlphaFoldDB" id="A0A1H2WPD7"/>
<dbReference type="RefSeq" id="WP_090226338.1">
    <property type="nucleotide sequence ID" value="NZ_DALYZG010000001.1"/>
</dbReference>
<name>A0A1H2WPD7_9PSED</name>
<feature type="chain" id="PRO_5017179531" evidence="1">
    <location>
        <begin position="23"/>
        <end position="144"/>
    </location>
</feature>
<dbReference type="InterPro" id="IPR016071">
    <property type="entry name" value="Staphylococal_nuclease_OB-fold"/>
</dbReference>
<keyword evidence="1" id="KW-0732">Signal</keyword>
<dbReference type="Proteomes" id="UP000243778">
    <property type="component" value="Unassembled WGS sequence"/>
</dbReference>
<dbReference type="Gene3D" id="2.40.50.90">
    <property type="match status" value="1"/>
</dbReference>
<evidence type="ECO:0000259" key="2">
    <source>
        <dbReference type="PROSITE" id="PS50830"/>
    </source>
</evidence>
<protein>
    <submittedName>
        <fullName evidence="3">Nuclease homologue</fullName>
    </submittedName>
</protein>
<dbReference type="OrthoDB" id="309040at2"/>
<sequence length="144" mass="16151">MRSLLLCFMLLSGLCSTLSSIAAEGPYGKVRLDEITSIYDGDTFRATIRDWPAVIGHRVPVRIAGIDTPELRDKRPAVRALALRAKQFSVQRLRAARYVELRNIRRDKYFRLLGDVWVDGSDLGAMLIRAGLAKPYDGGTKSVW</sequence>
<dbReference type="PROSITE" id="PS50830">
    <property type="entry name" value="TNASE_3"/>
    <property type="match status" value="1"/>
</dbReference>
<accession>A0A1H2WPD7</accession>
<evidence type="ECO:0000313" key="4">
    <source>
        <dbReference type="Proteomes" id="UP000243778"/>
    </source>
</evidence>
<proteinExistence type="predicted"/>